<protein>
    <submittedName>
        <fullName evidence="2">Uncharacterized protein</fullName>
    </submittedName>
</protein>
<reference evidence="2 3" key="1">
    <citation type="submission" date="2014-04" db="EMBL/GenBank/DDBJ databases">
        <authorList>
            <consortium name="DOE Joint Genome Institute"/>
            <person name="Kuo A."/>
            <person name="Kohler A."/>
            <person name="Costa M.D."/>
            <person name="Nagy L.G."/>
            <person name="Floudas D."/>
            <person name="Copeland A."/>
            <person name="Barry K.W."/>
            <person name="Cichocki N."/>
            <person name="Veneault-Fourrey C."/>
            <person name="LaButti K."/>
            <person name="Lindquist E.A."/>
            <person name="Lipzen A."/>
            <person name="Lundell T."/>
            <person name="Morin E."/>
            <person name="Murat C."/>
            <person name="Sun H."/>
            <person name="Tunlid A."/>
            <person name="Henrissat B."/>
            <person name="Grigoriev I.V."/>
            <person name="Hibbett D.S."/>
            <person name="Martin F."/>
            <person name="Nordberg H.P."/>
            <person name="Cantor M.N."/>
            <person name="Hua S.X."/>
        </authorList>
    </citation>
    <scope>NUCLEOTIDE SEQUENCE [LARGE SCALE GENOMIC DNA]</scope>
    <source>
        <strain evidence="2 3">Marx 270</strain>
    </source>
</reference>
<proteinExistence type="predicted"/>
<name>A0A0C3P9M6_PISTI</name>
<evidence type="ECO:0000313" key="3">
    <source>
        <dbReference type="Proteomes" id="UP000054217"/>
    </source>
</evidence>
<sequence length="116" mass="12813">MSTSSNLKKSSSLASMSGSASVASIADVYGATGTWETEEAGEYASYLAYGWACPCEDTYPCWPGFAYPECTCCCTLYCLIPWGEEEDWEECIWPTLPRPGLRDNIGDRYDEDEEAV</sequence>
<evidence type="ECO:0000313" key="2">
    <source>
        <dbReference type="EMBL" id="KIO10250.1"/>
    </source>
</evidence>
<organism evidence="2 3">
    <name type="scientific">Pisolithus tinctorius Marx 270</name>
    <dbReference type="NCBI Taxonomy" id="870435"/>
    <lineage>
        <taxon>Eukaryota</taxon>
        <taxon>Fungi</taxon>
        <taxon>Dikarya</taxon>
        <taxon>Basidiomycota</taxon>
        <taxon>Agaricomycotina</taxon>
        <taxon>Agaricomycetes</taxon>
        <taxon>Agaricomycetidae</taxon>
        <taxon>Boletales</taxon>
        <taxon>Sclerodermatineae</taxon>
        <taxon>Pisolithaceae</taxon>
        <taxon>Pisolithus</taxon>
    </lineage>
</organism>
<accession>A0A0C3P9M6</accession>
<dbReference type="AlphaFoldDB" id="A0A0C3P9M6"/>
<dbReference type="EMBL" id="KN831952">
    <property type="protein sequence ID" value="KIO10250.1"/>
    <property type="molecule type" value="Genomic_DNA"/>
</dbReference>
<reference evidence="3" key="2">
    <citation type="submission" date="2015-01" db="EMBL/GenBank/DDBJ databases">
        <title>Evolutionary Origins and Diversification of the Mycorrhizal Mutualists.</title>
        <authorList>
            <consortium name="DOE Joint Genome Institute"/>
            <consortium name="Mycorrhizal Genomics Consortium"/>
            <person name="Kohler A."/>
            <person name="Kuo A."/>
            <person name="Nagy L.G."/>
            <person name="Floudas D."/>
            <person name="Copeland A."/>
            <person name="Barry K.W."/>
            <person name="Cichocki N."/>
            <person name="Veneault-Fourrey C."/>
            <person name="LaButti K."/>
            <person name="Lindquist E.A."/>
            <person name="Lipzen A."/>
            <person name="Lundell T."/>
            <person name="Morin E."/>
            <person name="Murat C."/>
            <person name="Riley R."/>
            <person name="Ohm R."/>
            <person name="Sun H."/>
            <person name="Tunlid A."/>
            <person name="Henrissat B."/>
            <person name="Grigoriev I.V."/>
            <person name="Hibbett D.S."/>
            <person name="Martin F."/>
        </authorList>
    </citation>
    <scope>NUCLEOTIDE SEQUENCE [LARGE SCALE GENOMIC DNA]</scope>
    <source>
        <strain evidence="3">Marx 270</strain>
    </source>
</reference>
<dbReference type="HOGENOM" id="CLU_2097829_0_0_1"/>
<dbReference type="Proteomes" id="UP000054217">
    <property type="component" value="Unassembled WGS sequence"/>
</dbReference>
<gene>
    <name evidence="2" type="ORF">M404DRAFT_7510</name>
</gene>
<keyword evidence="3" id="KW-1185">Reference proteome</keyword>
<feature type="region of interest" description="Disordered" evidence="1">
    <location>
        <begin position="1"/>
        <end position="21"/>
    </location>
</feature>
<dbReference type="InParanoid" id="A0A0C3P9M6"/>
<evidence type="ECO:0000256" key="1">
    <source>
        <dbReference type="SAM" id="MobiDB-lite"/>
    </source>
</evidence>